<keyword evidence="3" id="KW-1185">Reference proteome</keyword>
<dbReference type="PROSITE" id="PS51257">
    <property type="entry name" value="PROKAR_LIPOPROTEIN"/>
    <property type="match status" value="1"/>
</dbReference>
<evidence type="ECO:0000256" key="1">
    <source>
        <dbReference type="SAM" id="MobiDB-lite"/>
    </source>
</evidence>
<evidence type="ECO:0000313" key="3">
    <source>
        <dbReference type="Proteomes" id="UP001390339"/>
    </source>
</evidence>
<dbReference type="Proteomes" id="UP001390339">
    <property type="component" value="Unassembled WGS sequence"/>
</dbReference>
<proteinExistence type="predicted"/>
<feature type="region of interest" description="Disordered" evidence="1">
    <location>
        <begin position="120"/>
        <end position="142"/>
    </location>
</feature>
<organism evidence="2 3">
    <name type="scientific">Apiospora arundinis</name>
    <dbReference type="NCBI Taxonomy" id="335852"/>
    <lineage>
        <taxon>Eukaryota</taxon>
        <taxon>Fungi</taxon>
        <taxon>Dikarya</taxon>
        <taxon>Ascomycota</taxon>
        <taxon>Pezizomycotina</taxon>
        <taxon>Sordariomycetes</taxon>
        <taxon>Xylariomycetidae</taxon>
        <taxon>Amphisphaeriales</taxon>
        <taxon>Apiosporaceae</taxon>
        <taxon>Apiospora</taxon>
    </lineage>
</organism>
<accession>A0ABR2I3H4</accession>
<evidence type="ECO:0000313" key="2">
    <source>
        <dbReference type="EMBL" id="KAK8856939.1"/>
    </source>
</evidence>
<gene>
    <name evidence="2" type="ORF">PGQ11_012851</name>
</gene>
<name>A0ABR2I3H4_9PEZI</name>
<sequence>MQLLFRHNTRMVCCIISPIYPVVNASFGCDWAASPRSSQHDPIEPIYTIRWKYDFVLHINRFTTFPCRRDLAPVGDRTRLLVDSGNWEIPQVGWDELLAIWARTGGKDYKMAAYSKLENGEGKKTEHTPHTPRNQTNSPTSTVIFSSPKLKPLITTTTMKINTLLVLVTALLAPAATDACKCGSNLDATKACCHDAGGIPTSNDCPAGTISERLSRFASCCRRLGVRSDCRCPVGCRKDELQAERKAQGLEPLNDTELLAALHDYEP</sequence>
<dbReference type="EMBL" id="JAPCWZ010000007">
    <property type="protein sequence ID" value="KAK8856939.1"/>
    <property type="molecule type" value="Genomic_DNA"/>
</dbReference>
<reference evidence="2 3" key="1">
    <citation type="journal article" date="2024" name="IMA Fungus">
        <title>Apiospora arundinis, a panoply of carbohydrate-active enzymes and secondary metabolites.</title>
        <authorList>
            <person name="Sorensen T."/>
            <person name="Petersen C."/>
            <person name="Muurmann A.T."/>
            <person name="Christiansen J.V."/>
            <person name="Brundto M.L."/>
            <person name="Overgaard C.K."/>
            <person name="Boysen A.T."/>
            <person name="Wollenberg R.D."/>
            <person name="Larsen T.O."/>
            <person name="Sorensen J.L."/>
            <person name="Nielsen K.L."/>
            <person name="Sondergaard T.E."/>
        </authorList>
    </citation>
    <scope>NUCLEOTIDE SEQUENCE [LARGE SCALE GENOMIC DNA]</scope>
    <source>
        <strain evidence="2 3">AAU 773</strain>
    </source>
</reference>
<feature type="compositionally biased region" description="Polar residues" evidence="1">
    <location>
        <begin position="131"/>
        <end position="142"/>
    </location>
</feature>
<protein>
    <submittedName>
        <fullName evidence="2">Uncharacterized protein</fullName>
    </submittedName>
</protein>
<comment type="caution">
    <text evidence="2">The sequence shown here is derived from an EMBL/GenBank/DDBJ whole genome shotgun (WGS) entry which is preliminary data.</text>
</comment>
<feature type="compositionally biased region" description="Basic and acidic residues" evidence="1">
    <location>
        <begin position="120"/>
        <end position="129"/>
    </location>
</feature>